<sequence length="428" mass="45649">MAGHPADEGMPPWGVKAALAAGTNGPAAPAHPEPANGPAGRPAPATPRPARGTGGLSKWLFSVLNAVTGVLPMPRVKPARIQAPAAPRAEAPAVLLVLLPGAMLGPKDYDALLAALQARSDGDADLYLAVPAPNWIYLFCLGFAAPEAWTAYGDRLIAAAVIDGTTCVAALDVGGTPRPVLHVLGCGRAASPAARRLGGRTCRGAGTPDRSQALCAAAPLCRDPWHEPRPVLQRLHTHLDSFIYSQPTVAWEETAAGGKEWTVHAHVFLHWEYYQPGFENMRKPMSPVYWLKLKKGAVVARAMGLDAGSEGVVSGEELNRHTYAEALEAAPRLLRDSFAARGKRLTFAPDTDVTQVIRTPLDWMQAAPTLEPGEDGTSLALTTPCVSTPCIPLPAYDRGLGRFMGNHYVKAFSPAWMHEWVMIEGLRY</sequence>
<protein>
    <submittedName>
        <fullName evidence="2">Uncharacterized protein</fullName>
    </submittedName>
</protein>
<proteinExistence type="predicted"/>
<evidence type="ECO:0000256" key="1">
    <source>
        <dbReference type="SAM" id="MobiDB-lite"/>
    </source>
</evidence>
<name>A0A2P6V3D2_9CHLO</name>
<evidence type="ECO:0000313" key="2">
    <source>
        <dbReference type="EMBL" id="PSC68601.1"/>
    </source>
</evidence>
<feature type="region of interest" description="Disordered" evidence="1">
    <location>
        <begin position="1"/>
        <end position="51"/>
    </location>
</feature>
<dbReference type="AlphaFoldDB" id="A0A2P6V3D2"/>
<dbReference type="EMBL" id="LHPF02000035">
    <property type="protein sequence ID" value="PSC68601.1"/>
    <property type="molecule type" value="Genomic_DNA"/>
</dbReference>
<dbReference type="Proteomes" id="UP000239649">
    <property type="component" value="Unassembled WGS sequence"/>
</dbReference>
<accession>A0A2P6V3D2</accession>
<evidence type="ECO:0000313" key="3">
    <source>
        <dbReference type="Proteomes" id="UP000239649"/>
    </source>
</evidence>
<dbReference type="OrthoDB" id="510285at2759"/>
<keyword evidence="3" id="KW-1185">Reference proteome</keyword>
<feature type="compositionally biased region" description="Low complexity" evidence="1">
    <location>
        <begin position="17"/>
        <end position="51"/>
    </location>
</feature>
<organism evidence="2 3">
    <name type="scientific">Micractinium conductrix</name>
    <dbReference type="NCBI Taxonomy" id="554055"/>
    <lineage>
        <taxon>Eukaryota</taxon>
        <taxon>Viridiplantae</taxon>
        <taxon>Chlorophyta</taxon>
        <taxon>core chlorophytes</taxon>
        <taxon>Trebouxiophyceae</taxon>
        <taxon>Chlorellales</taxon>
        <taxon>Chlorellaceae</taxon>
        <taxon>Chlorella clade</taxon>
        <taxon>Micractinium</taxon>
    </lineage>
</organism>
<gene>
    <name evidence="2" type="ORF">C2E20_7774</name>
</gene>
<comment type="caution">
    <text evidence="2">The sequence shown here is derived from an EMBL/GenBank/DDBJ whole genome shotgun (WGS) entry which is preliminary data.</text>
</comment>
<reference evidence="2 3" key="1">
    <citation type="journal article" date="2018" name="Plant J.">
        <title>Genome sequences of Chlorella sorokiniana UTEX 1602 and Micractinium conductrix SAG 241.80: implications to maltose excretion by a green alga.</title>
        <authorList>
            <person name="Arriola M.B."/>
            <person name="Velmurugan N."/>
            <person name="Zhang Y."/>
            <person name="Plunkett M.H."/>
            <person name="Hondzo H."/>
            <person name="Barney B.M."/>
        </authorList>
    </citation>
    <scope>NUCLEOTIDE SEQUENCE [LARGE SCALE GENOMIC DNA]</scope>
    <source>
        <strain evidence="2 3">SAG 241.80</strain>
    </source>
</reference>